<evidence type="ECO:0000259" key="2">
    <source>
        <dbReference type="Pfam" id="PF13340"/>
    </source>
</evidence>
<gene>
    <name evidence="3" type="ORF">ACFPN6_22440</name>
</gene>
<dbReference type="Proteomes" id="UP001596156">
    <property type="component" value="Unassembled WGS sequence"/>
</dbReference>
<dbReference type="InterPro" id="IPR025161">
    <property type="entry name" value="IS402-like_dom"/>
</dbReference>
<evidence type="ECO:0000313" key="3">
    <source>
        <dbReference type="EMBL" id="MFC5227316.1"/>
    </source>
</evidence>
<dbReference type="Pfam" id="PF13340">
    <property type="entry name" value="DUF4096"/>
    <property type="match status" value="1"/>
</dbReference>
<dbReference type="Pfam" id="PF01609">
    <property type="entry name" value="DDE_Tnp_1"/>
    <property type="match status" value="1"/>
</dbReference>
<name>A0ABW0DD97_STRFI</name>
<keyword evidence="4" id="KW-1185">Reference proteome</keyword>
<protein>
    <submittedName>
        <fullName evidence="3">IS5 family transposase</fullName>
    </submittedName>
</protein>
<accession>A0ABW0DD97</accession>
<reference evidence="4" key="1">
    <citation type="journal article" date="2019" name="Int. J. Syst. Evol. Microbiol.">
        <title>The Global Catalogue of Microorganisms (GCM) 10K type strain sequencing project: providing services to taxonomists for standard genome sequencing and annotation.</title>
        <authorList>
            <consortium name="The Broad Institute Genomics Platform"/>
            <consortium name="The Broad Institute Genome Sequencing Center for Infectious Disease"/>
            <person name="Wu L."/>
            <person name="Ma J."/>
        </authorList>
    </citation>
    <scope>NUCLEOTIDE SEQUENCE [LARGE SCALE GENOMIC DNA]</scope>
    <source>
        <strain evidence="4">CCM 8479</strain>
    </source>
</reference>
<dbReference type="InterPro" id="IPR002559">
    <property type="entry name" value="Transposase_11"/>
</dbReference>
<feature type="domain" description="Transposase IS4-like" evidence="1">
    <location>
        <begin position="101"/>
        <end position="272"/>
    </location>
</feature>
<evidence type="ECO:0000259" key="1">
    <source>
        <dbReference type="Pfam" id="PF01609"/>
    </source>
</evidence>
<dbReference type="EMBL" id="JBHSKL010000029">
    <property type="protein sequence ID" value="MFC5227316.1"/>
    <property type="molecule type" value="Genomic_DNA"/>
</dbReference>
<feature type="domain" description="Insertion element IS402-like" evidence="2">
    <location>
        <begin position="12"/>
        <end position="84"/>
    </location>
</feature>
<sequence length="281" mass="32275">MCGLRTRYPTDLSDPEWEIIRPLVPQVKPGGRPAKHARREILNALAYWLRAGCAWRLLPHDLPPWQTVYHYWRQWQKEGVWERMLATLRERERMEHGRDPTPSAAIVDSQSVRATERGGLHGYDGGKKVSGIKRHLLVDTCGTVLLTCVSPANVGDRDGAAVLFSRAAENFPRLRHVWADQGYRGTDFHAWTQEATGITVQIVQRRDGGFRSTWVKAGTRPPAVPLFAVVPRRWVVERTFAWLGRCRRLSKDYEYLRVNSENVIYLAMAMLLLRRLARSAR</sequence>
<proteinExistence type="predicted"/>
<evidence type="ECO:0000313" key="4">
    <source>
        <dbReference type="Proteomes" id="UP001596156"/>
    </source>
</evidence>
<dbReference type="RefSeq" id="WP_344645851.1">
    <property type="nucleotide sequence ID" value="NZ_BAAASS010000021.1"/>
</dbReference>
<dbReference type="PANTHER" id="PTHR30007">
    <property type="entry name" value="PHP DOMAIN PROTEIN"/>
    <property type="match status" value="1"/>
</dbReference>
<dbReference type="PANTHER" id="PTHR30007:SF0">
    <property type="entry name" value="TRANSPOSASE"/>
    <property type="match status" value="1"/>
</dbReference>
<dbReference type="NCBIfam" id="NF033580">
    <property type="entry name" value="transpos_IS5_3"/>
    <property type="match status" value="1"/>
</dbReference>
<comment type="caution">
    <text evidence="3">The sequence shown here is derived from an EMBL/GenBank/DDBJ whole genome shotgun (WGS) entry which is preliminary data.</text>
</comment>
<organism evidence="3 4">
    <name type="scientific">Streptomyces fimbriatus</name>
    <dbReference type="NCBI Taxonomy" id="68197"/>
    <lineage>
        <taxon>Bacteria</taxon>
        <taxon>Bacillati</taxon>
        <taxon>Actinomycetota</taxon>
        <taxon>Actinomycetes</taxon>
        <taxon>Kitasatosporales</taxon>
        <taxon>Streptomycetaceae</taxon>
        <taxon>Streptomyces</taxon>
    </lineage>
</organism>